<reference evidence="2" key="1">
    <citation type="submission" date="2010-08" db="EMBL/GenBank/DDBJ databases">
        <authorList>
            <consortium name="Caenorhabditis japonica Sequencing Consortium"/>
            <person name="Wilson R.K."/>
        </authorList>
    </citation>
    <scope>NUCLEOTIDE SEQUENCE [LARGE SCALE GENOMIC DNA]</scope>
    <source>
        <strain evidence="2">DF5081</strain>
    </source>
</reference>
<evidence type="ECO:0000313" key="1">
    <source>
        <dbReference type="EnsemblMetazoa" id="CJA03887.1"/>
    </source>
</evidence>
<dbReference type="EnsemblMetazoa" id="CJA03887.1">
    <property type="protein sequence ID" value="CJA03887.1"/>
    <property type="gene ID" value="WBGene00123091"/>
</dbReference>
<dbReference type="AlphaFoldDB" id="A0A8R1DJT2"/>
<keyword evidence="2" id="KW-1185">Reference proteome</keyword>
<organism evidence="1 2">
    <name type="scientific">Caenorhabditis japonica</name>
    <dbReference type="NCBI Taxonomy" id="281687"/>
    <lineage>
        <taxon>Eukaryota</taxon>
        <taxon>Metazoa</taxon>
        <taxon>Ecdysozoa</taxon>
        <taxon>Nematoda</taxon>
        <taxon>Chromadorea</taxon>
        <taxon>Rhabditida</taxon>
        <taxon>Rhabditina</taxon>
        <taxon>Rhabditomorpha</taxon>
        <taxon>Rhabditoidea</taxon>
        <taxon>Rhabditidae</taxon>
        <taxon>Peloderinae</taxon>
        <taxon>Caenorhabditis</taxon>
    </lineage>
</organism>
<sequence length="71" mass="8235">MTNSVVEKNAKVYNQHDNARFHVARDTKAEKTGYGWTVFAPNLRRHLPGKKFVSRNGVKKELTDYFVPRSK</sequence>
<name>A0A8R1DJT2_CAEJA</name>
<dbReference type="Proteomes" id="UP000005237">
    <property type="component" value="Unassembled WGS sequence"/>
</dbReference>
<reference evidence="1" key="2">
    <citation type="submission" date="2022-06" db="UniProtKB">
        <authorList>
            <consortium name="EnsemblMetazoa"/>
        </authorList>
    </citation>
    <scope>IDENTIFICATION</scope>
    <source>
        <strain evidence="1">DF5081</strain>
    </source>
</reference>
<evidence type="ECO:0000313" key="2">
    <source>
        <dbReference type="Proteomes" id="UP000005237"/>
    </source>
</evidence>
<proteinExistence type="predicted"/>
<protein>
    <submittedName>
        <fullName evidence="1">Uncharacterized protein</fullName>
    </submittedName>
</protein>
<accession>A0A8R1DJT2</accession>